<evidence type="ECO:0000313" key="2">
    <source>
        <dbReference type="Proteomes" id="UP000660675"/>
    </source>
</evidence>
<keyword evidence="2" id="KW-1185">Reference proteome</keyword>
<comment type="caution">
    <text evidence="1">The sequence shown here is derived from an EMBL/GenBank/DDBJ whole genome shotgun (WGS) entry which is preliminary data.</text>
</comment>
<sequence length="73" mass="8055">MAVPGSGGSCRWSQAGRRPFRVAVSVHRCVSVRAGGPDCVRPDRVPPWRREVRATPGRPKDVRRVTYGNALED</sequence>
<protein>
    <submittedName>
        <fullName evidence="1">Uncharacterized protein</fullName>
    </submittedName>
</protein>
<dbReference type="EMBL" id="BMTF01000003">
    <property type="protein sequence ID" value="GGV77692.1"/>
    <property type="molecule type" value="Genomic_DNA"/>
</dbReference>
<gene>
    <name evidence="1" type="ORF">GCM10015535_11350</name>
</gene>
<accession>A0ABQ2VTT5</accession>
<evidence type="ECO:0000313" key="1">
    <source>
        <dbReference type="EMBL" id="GGV77692.1"/>
    </source>
</evidence>
<proteinExistence type="predicted"/>
<reference evidence="2" key="1">
    <citation type="journal article" date="2019" name="Int. J. Syst. Evol. Microbiol.">
        <title>The Global Catalogue of Microorganisms (GCM) 10K type strain sequencing project: providing services to taxonomists for standard genome sequencing and annotation.</title>
        <authorList>
            <consortium name="The Broad Institute Genomics Platform"/>
            <consortium name="The Broad Institute Genome Sequencing Center for Infectious Disease"/>
            <person name="Wu L."/>
            <person name="Ma J."/>
        </authorList>
    </citation>
    <scope>NUCLEOTIDE SEQUENCE [LARGE SCALE GENOMIC DNA]</scope>
    <source>
        <strain evidence="2">JCM 4376</strain>
    </source>
</reference>
<organism evidence="1 2">
    <name type="scientific">Streptomyces gelaticus</name>
    <dbReference type="NCBI Taxonomy" id="285446"/>
    <lineage>
        <taxon>Bacteria</taxon>
        <taxon>Bacillati</taxon>
        <taxon>Actinomycetota</taxon>
        <taxon>Actinomycetes</taxon>
        <taxon>Kitasatosporales</taxon>
        <taxon>Streptomycetaceae</taxon>
        <taxon>Streptomyces</taxon>
    </lineage>
</organism>
<name>A0ABQ2VTT5_9ACTN</name>
<dbReference type="Proteomes" id="UP000660675">
    <property type="component" value="Unassembled WGS sequence"/>
</dbReference>